<feature type="region of interest" description="Disordered" evidence="1">
    <location>
        <begin position="90"/>
        <end position="125"/>
    </location>
</feature>
<organism evidence="2 3">
    <name type="scientific">Gemmatimonas aurantiaca</name>
    <dbReference type="NCBI Taxonomy" id="173480"/>
    <lineage>
        <taxon>Bacteria</taxon>
        <taxon>Pseudomonadati</taxon>
        <taxon>Gemmatimonadota</taxon>
        <taxon>Gemmatimonadia</taxon>
        <taxon>Gemmatimonadales</taxon>
        <taxon>Gemmatimonadaceae</taxon>
        <taxon>Gemmatimonas</taxon>
    </lineage>
</organism>
<dbReference type="EMBL" id="DPIY01000002">
    <property type="protein sequence ID" value="HCT55923.1"/>
    <property type="molecule type" value="Genomic_DNA"/>
</dbReference>
<protein>
    <submittedName>
        <fullName evidence="2">Uncharacterized protein</fullName>
    </submittedName>
</protein>
<accession>A0A3D4V497</accession>
<feature type="compositionally biased region" description="Basic residues" evidence="1">
    <location>
        <begin position="107"/>
        <end position="116"/>
    </location>
</feature>
<evidence type="ECO:0000256" key="1">
    <source>
        <dbReference type="SAM" id="MobiDB-lite"/>
    </source>
</evidence>
<name>A0A3D4V497_9BACT</name>
<evidence type="ECO:0000313" key="3">
    <source>
        <dbReference type="Proteomes" id="UP000264071"/>
    </source>
</evidence>
<reference evidence="2 3" key="1">
    <citation type="journal article" date="2018" name="Nat. Biotechnol.">
        <title>A standardized bacterial taxonomy based on genome phylogeny substantially revises the tree of life.</title>
        <authorList>
            <person name="Parks D.H."/>
            <person name="Chuvochina M."/>
            <person name="Waite D.W."/>
            <person name="Rinke C."/>
            <person name="Skarshewski A."/>
            <person name="Chaumeil P.A."/>
            <person name="Hugenholtz P."/>
        </authorList>
    </citation>
    <scope>NUCLEOTIDE SEQUENCE [LARGE SCALE GENOMIC DNA]</scope>
    <source>
        <strain evidence="2">UBA8844</strain>
    </source>
</reference>
<dbReference type="AlphaFoldDB" id="A0A3D4V497"/>
<evidence type="ECO:0000313" key="2">
    <source>
        <dbReference type="EMBL" id="HCT55923.1"/>
    </source>
</evidence>
<dbReference type="Proteomes" id="UP000264071">
    <property type="component" value="Unassembled WGS sequence"/>
</dbReference>
<proteinExistence type="predicted"/>
<comment type="caution">
    <text evidence="2">The sequence shown here is derived from an EMBL/GenBank/DDBJ whole genome shotgun (WGS) entry which is preliminary data.</text>
</comment>
<sequence>MDPLPILREIRTDLDVTTSEQVAFWAALERLDVVEWRRLSITQLEREVERLQHRKEQRMSRSTIARAFNGLVSKGYILHQEDAGADCYRIPASRRREDRQEVPSPHGQRRSIRRTRGGLLSEAIE</sequence>
<gene>
    <name evidence="2" type="ORF">DGD08_01780</name>
</gene>